<gene>
    <name evidence="7" type="ORF">PGH26_02350</name>
</gene>
<proteinExistence type="predicted"/>
<evidence type="ECO:0000313" key="7">
    <source>
        <dbReference type="EMBL" id="WOV84789.1"/>
    </source>
</evidence>
<dbReference type="Gene3D" id="3.10.105.10">
    <property type="entry name" value="Dipeptide-binding Protein, Domain 3"/>
    <property type="match status" value="1"/>
</dbReference>
<reference evidence="7 8" key="1">
    <citation type="submission" date="2023-01" db="EMBL/GenBank/DDBJ databases">
        <title>Sporosarcina sp. nov., isolated from Korean tranditional fermented seafood 'Jeotgal'.</title>
        <authorList>
            <person name="Yang A.-I."/>
        </authorList>
    </citation>
    <scope>NUCLEOTIDE SEQUENCE [LARGE SCALE GENOMIC DNA]</scope>
    <source>
        <strain evidence="7 8">B2O-1</strain>
    </source>
</reference>
<dbReference type="SUPFAM" id="SSF53850">
    <property type="entry name" value="Periplasmic binding protein-like II"/>
    <property type="match status" value="2"/>
</dbReference>
<accession>A0ABZ0KWL9</accession>
<keyword evidence="3" id="KW-1003">Cell membrane</keyword>
<dbReference type="Gene3D" id="3.40.190.100">
    <property type="entry name" value="Glycine betaine-binding periplasmic protein, domain 2"/>
    <property type="match status" value="1"/>
</dbReference>
<dbReference type="Proteomes" id="UP001303532">
    <property type="component" value="Chromosome"/>
</dbReference>
<dbReference type="InterPro" id="IPR007210">
    <property type="entry name" value="ABC_Gly_betaine_transp_sub-bd"/>
</dbReference>
<keyword evidence="8" id="KW-1185">Reference proteome</keyword>
<organism evidence="7 8">
    <name type="scientific">Sporosarcina jeotgali</name>
    <dbReference type="NCBI Taxonomy" id="3020056"/>
    <lineage>
        <taxon>Bacteria</taxon>
        <taxon>Bacillati</taxon>
        <taxon>Bacillota</taxon>
        <taxon>Bacilli</taxon>
        <taxon>Bacillales</taxon>
        <taxon>Caryophanaceae</taxon>
        <taxon>Sporosarcina</taxon>
    </lineage>
</organism>
<dbReference type="PROSITE" id="PS51257">
    <property type="entry name" value="PROKAR_LIPOPROTEIN"/>
    <property type="match status" value="1"/>
</dbReference>
<feature type="domain" description="ABC-type glycine betaine transport system substrate-binding" evidence="6">
    <location>
        <begin position="38"/>
        <end position="180"/>
    </location>
</feature>
<evidence type="ECO:0000259" key="6">
    <source>
        <dbReference type="Pfam" id="PF04069"/>
    </source>
</evidence>
<evidence type="ECO:0000313" key="8">
    <source>
        <dbReference type="Proteomes" id="UP001303532"/>
    </source>
</evidence>
<evidence type="ECO:0000256" key="3">
    <source>
        <dbReference type="ARBA" id="ARBA00022475"/>
    </source>
</evidence>
<keyword evidence="4" id="KW-0472">Membrane</keyword>
<dbReference type="Pfam" id="PF04069">
    <property type="entry name" value="OpuAC"/>
    <property type="match status" value="2"/>
</dbReference>
<keyword evidence="5" id="KW-0732">Signal</keyword>
<dbReference type="PANTHER" id="PTHR47737:SF1">
    <property type="entry name" value="GLYCINE BETAINE_PROLINE BETAINE TRANSPORT SYSTEM PERMEASE PROTEIN PROW"/>
    <property type="match status" value="1"/>
</dbReference>
<feature type="signal peptide" evidence="5">
    <location>
        <begin position="1"/>
        <end position="22"/>
    </location>
</feature>
<name>A0ABZ0KWL9_9BACL</name>
<evidence type="ECO:0000256" key="1">
    <source>
        <dbReference type="ARBA" id="ARBA00004236"/>
    </source>
</evidence>
<sequence>MNWTKKLAGISAVSLLALGLAACGDDDASKDGNSSDKTAGEMVDYKITGIDPGAGIMEATDRAISDYGLDKWELTTGSGAAMTAALKKAVDKEEPIIITGWSPHWMFTKYDLKYLDDPEGSYGGAEEIHTIGSLDLAKDKPEAHQILQNFKWDEEDMGEVMVAIIDGEDPADAAQSWIDENQDKVDSWTEGVDKVDGDEFTFVYVAWDSTVASTNVMAKVLEDQGYKVKMSQVEAGPMWTAVADGSADALLAGWLPVTHKTYAEKYDGKFEDVGTSMEGVKIGLTVPEYMDIDSIEDLKK</sequence>
<feature type="chain" id="PRO_5045859704" evidence="5">
    <location>
        <begin position="23"/>
        <end position="300"/>
    </location>
</feature>
<keyword evidence="2" id="KW-0813">Transport</keyword>
<comment type="subcellular location">
    <subcellularLocation>
        <location evidence="1">Cell membrane</location>
    </subcellularLocation>
</comment>
<dbReference type="PANTHER" id="PTHR47737">
    <property type="entry name" value="GLYCINE BETAINE/PROLINE BETAINE TRANSPORT SYSTEM PERMEASE PROTEIN PROW"/>
    <property type="match status" value="1"/>
</dbReference>
<evidence type="ECO:0000256" key="5">
    <source>
        <dbReference type="SAM" id="SignalP"/>
    </source>
</evidence>
<dbReference type="CDD" id="cd13639">
    <property type="entry name" value="PBP2_OpuAC_like"/>
    <property type="match status" value="1"/>
</dbReference>
<evidence type="ECO:0000256" key="4">
    <source>
        <dbReference type="ARBA" id="ARBA00023136"/>
    </source>
</evidence>
<dbReference type="EMBL" id="CP116341">
    <property type="protein sequence ID" value="WOV84789.1"/>
    <property type="molecule type" value="Genomic_DNA"/>
</dbReference>
<protein>
    <submittedName>
        <fullName evidence="7">Glycine betaine ABC transporter substrate-binding protein</fullName>
    </submittedName>
</protein>
<dbReference type="RefSeq" id="WP_323692430.1">
    <property type="nucleotide sequence ID" value="NZ_CP116341.1"/>
</dbReference>
<evidence type="ECO:0000256" key="2">
    <source>
        <dbReference type="ARBA" id="ARBA00022448"/>
    </source>
</evidence>
<feature type="domain" description="ABC-type glycine betaine transport system substrate-binding" evidence="6">
    <location>
        <begin position="201"/>
        <end position="300"/>
    </location>
</feature>